<dbReference type="PANTHER" id="PTHR12561">
    <property type="entry name" value="LIPOATE-PROTEIN LIGASE"/>
    <property type="match status" value="1"/>
</dbReference>
<dbReference type="Pfam" id="PF21948">
    <property type="entry name" value="LplA-B_cat"/>
    <property type="match status" value="1"/>
</dbReference>
<dbReference type="RefSeq" id="WP_047334127.1">
    <property type="nucleotide sequence ID" value="NZ_CP010060.1"/>
</dbReference>
<evidence type="ECO:0000256" key="2">
    <source>
        <dbReference type="ARBA" id="ARBA00005124"/>
    </source>
</evidence>
<organism evidence="9 10">
    <name type="scientific">Enterococcus cecorum</name>
    <dbReference type="NCBI Taxonomy" id="44008"/>
    <lineage>
        <taxon>Bacteria</taxon>
        <taxon>Bacillati</taxon>
        <taxon>Bacillota</taxon>
        <taxon>Bacilli</taxon>
        <taxon>Lactobacillales</taxon>
        <taxon>Enterococcaceae</taxon>
        <taxon>Enterococcus</taxon>
    </lineage>
</organism>
<keyword evidence="4 9" id="KW-0436">Ligase</keyword>
<dbReference type="PROSITE" id="PS51733">
    <property type="entry name" value="BPL_LPL_CATALYTIC"/>
    <property type="match status" value="1"/>
</dbReference>
<evidence type="ECO:0000256" key="1">
    <source>
        <dbReference type="ARBA" id="ARBA00005085"/>
    </source>
</evidence>
<comment type="pathway">
    <text evidence="2">Protein modification; protein lipoylation via exogenous pathway; protein N(6)-(lipoyl)lysine from lipoate: step 1/2.</text>
</comment>
<keyword evidence="5" id="KW-0547">Nucleotide-binding</keyword>
<dbReference type="InterPro" id="IPR019491">
    <property type="entry name" value="Lipoate_protein_ligase_C"/>
</dbReference>
<dbReference type="GO" id="GO:0005737">
    <property type="term" value="C:cytoplasm"/>
    <property type="evidence" value="ECO:0007669"/>
    <property type="project" value="TreeGrafter"/>
</dbReference>
<dbReference type="SUPFAM" id="SSF55681">
    <property type="entry name" value="Class II aaRS and biotin synthetases"/>
    <property type="match status" value="1"/>
</dbReference>
<evidence type="ECO:0000313" key="9">
    <source>
        <dbReference type="EMBL" id="OUQ10611.1"/>
    </source>
</evidence>
<comment type="catalytic activity">
    <reaction evidence="7">
        <text>L-lysyl-[lipoyl-carrier protein] + (R)-lipoate + ATP = N(6)-[(R)-lipoyl]-L-lysyl-[lipoyl-carrier protein] + AMP + diphosphate + H(+)</text>
        <dbReference type="Rhea" id="RHEA:49288"/>
        <dbReference type="Rhea" id="RHEA-COMP:10500"/>
        <dbReference type="Rhea" id="RHEA-COMP:10502"/>
        <dbReference type="ChEBI" id="CHEBI:15378"/>
        <dbReference type="ChEBI" id="CHEBI:29969"/>
        <dbReference type="ChEBI" id="CHEBI:30616"/>
        <dbReference type="ChEBI" id="CHEBI:33019"/>
        <dbReference type="ChEBI" id="CHEBI:83088"/>
        <dbReference type="ChEBI" id="CHEBI:83099"/>
        <dbReference type="ChEBI" id="CHEBI:456215"/>
        <dbReference type="EC" id="6.3.1.20"/>
    </reaction>
</comment>
<evidence type="ECO:0000259" key="8">
    <source>
        <dbReference type="PROSITE" id="PS51733"/>
    </source>
</evidence>
<dbReference type="InterPro" id="IPR045864">
    <property type="entry name" value="aa-tRNA-synth_II/BPL/LPL"/>
</dbReference>
<dbReference type="UniPathway" id="UPA00537">
    <property type="reaction ID" value="UER00594"/>
</dbReference>
<dbReference type="Gene3D" id="3.30.390.50">
    <property type="entry name" value="CO dehydrogenase flavoprotein, C-terminal domain"/>
    <property type="match status" value="1"/>
</dbReference>
<dbReference type="EC" id="6.3.1.20" evidence="3"/>
<dbReference type="InterPro" id="IPR004143">
    <property type="entry name" value="BPL_LPL_catalytic"/>
</dbReference>
<comment type="pathway">
    <text evidence="1">Protein modification; protein lipoylation via exogenous pathway; protein N(6)-(lipoyl)lysine from lipoate: step 2/2.</text>
</comment>
<dbReference type="Pfam" id="PF10437">
    <property type="entry name" value="Lip_prot_lig_C"/>
    <property type="match status" value="1"/>
</dbReference>
<reference evidence="10" key="1">
    <citation type="submission" date="2017-04" db="EMBL/GenBank/DDBJ databases">
        <title>Function of individual gut microbiota members based on whole genome sequencing of pure cultures obtained from chicken caecum.</title>
        <authorList>
            <person name="Medvecky M."/>
            <person name="Cejkova D."/>
            <person name="Polansky O."/>
            <person name="Karasova D."/>
            <person name="Kubasova T."/>
            <person name="Cizek A."/>
            <person name="Rychlik I."/>
        </authorList>
    </citation>
    <scope>NUCLEOTIDE SEQUENCE [LARGE SCALE GENOMIC DNA]</scope>
    <source>
        <strain evidence="10">An144</strain>
    </source>
</reference>
<dbReference type="Gene3D" id="3.30.930.10">
    <property type="entry name" value="Bira Bifunctional Protein, Domain 2"/>
    <property type="match status" value="1"/>
</dbReference>
<sequence length="338" mass="38586">MRYHIMESNDIRMNLATEEYLMNHADVSEPLFLVYIQSPCVIIGRNQNAYEELDLNYLRENHITLTRRISGGGAVFDDLGNMSFSFVKKRDEVQFGDYQNVTEPILAALHKMGATQAQSGGRNDLYINGLKFSGNAMYSKNNRTYSHGTLMYNVDLSVLDRILTVSKEKIASKATPSVKKNVTNVKGYLKPEYQFERTEDFRDQLLCELYGVKSLTEIKDKELALTQADREAIQKLFDEKYANDAWIFGEAPAFEYNKRTRIASVGIVDVKLNVVHGKISAAKIFGDFFGQQPVEQLSDFLVGKEYRFEAIEKALKQIKVSEYIHNLTNEDFLALLFS</sequence>
<dbReference type="GO" id="GO:0017118">
    <property type="term" value="F:lipoyltransferase activity"/>
    <property type="evidence" value="ECO:0007669"/>
    <property type="project" value="TreeGrafter"/>
</dbReference>
<evidence type="ECO:0000256" key="7">
    <source>
        <dbReference type="ARBA" id="ARBA00048037"/>
    </source>
</evidence>
<dbReference type="AlphaFoldDB" id="A0A1Y4R0G8"/>
<accession>A0A1Y4R0G8</accession>
<dbReference type="GO" id="GO:0016979">
    <property type="term" value="F:lipoate-protein ligase activity"/>
    <property type="evidence" value="ECO:0007669"/>
    <property type="project" value="UniProtKB-EC"/>
</dbReference>
<name>A0A1Y4R0G8_9ENTE</name>
<dbReference type="EMBL" id="NFLC01000008">
    <property type="protein sequence ID" value="OUQ10611.1"/>
    <property type="molecule type" value="Genomic_DNA"/>
</dbReference>
<dbReference type="GO" id="GO:0005524">
    <property type="term" value="F:ATP binding"/>
    <property type="evidence" value="ECO:0007669"/>
    <property type="project" value="UniProtKB-KW"/>
</dbReference>
<dbReference type="NCBIfam" id="TIGR00545">
    <property type="entry name" value="lipoyltrans"/>
    <property type="match status" value="1"/>
</dbReference>
<evidence type="ECO:0000256" key="5">
    <source>
        <dbReference type="ARBA" id="ARBA00022741"/>
    </source>
</evidence>
<evidence type="ECO:0000313" key="10">
    <source>
        <dbReference type="Proteomes" id="UP000196074"/>
    </source>
</evidence>
<gene>
    <name evidence="9" type="ORF">B5E88_05220</name>
</gene>
<dbReference type="PANTHER" id="PTHR12561:SF3">
    <property type="entry name" value="LIPOYLTRANSFERASE 1, MITOCHONDRIAL"/>
    <property type="match status" value="1"/>
</dbReference>
<keyword evidence="6" id="KW-0067">ATP-binding</keyword>
<dbReference type="Proteomes" id="UP000196074">
    <property type="component" value="Unassembled WGS sequence"/>
</dbReference>
<feature type="domain" description="BPL/LPL catalytic" evidence="8">
    <location>
        <begin position="26"/>
        <end position="209"/>
    </location>
</feature>
<dbReference type="InterPro" id="IPR004562">
    <property type="entry name" value="LipoylTrfase_LipoateP_Ligase"/>
</dbReference>
<dbReference type="SUPFAM" id="SSF82649">
    <property type="entry name" value="SufE/NifU"/>
    <property type="match status" value="1"/>
</dbReference>
<proteinExistence type="predicted"/>
<protein>
    <recommendedName>
        <fullName evidence="3">lipoate--protein ligase</fullName>
        <ecNumber evidence="3">6.3.1.20</ecNumber>
    </recommendedName>
</protein>
<dbReference type="GO" id="GO:0009249">
    <property type="term" value="P:protein lipoylation"/>
    <property type="evidence" value="ECO:0007669"/>
    <property type="project" value="InterPro"/>
</dbReference>
<evidence type="ECO:0000256" key="4">
    <source>
        <dbReference type="ARBA" id="ARBA00022598"/>
    </source>
</evidence>
<evidence type="ECO:0000256" key="6">
    <source>
        <dbReference type="ARBA" id="ARBA00022840"/>
    </source>
</evidence>
<evidence type="ECO:0000256" key="3">
    <source>
        <dbReference type="ARBA" id="ARBA00012367"/>
    </source>
</evidence>
<comment type="caution">
    <text evidence="9">The sequence shown here is derived from an EMBL/GenBank/DDBJ whole genome shotgun (WGS) entry which is preliminary data.</text>
</comment>
<dbReference type="CDD" id="cd16443">
    <property type="entry name" value="LplA"/>
    <property type="match status" value="1"/>
</dbReference>